<keyword evidence="2" id="KW-0812">Transmembrane</keyword>
<organism evidence="3 4">
    <name type="scientific">Citrus sinensis</name>
    <name type="common">Sweet orange</name>
    <name type="synonym">Citrus aurantium var. sinensis</name>
    <dbReference type="NCBI Taxonomy" id="2711"/>
    <lineage>
        <taxon>Eukaryota</taxon>
        <taxon>Viridiplantae</taxon>
        <taxon>Streptophyta</taxon>
        <taxon>Embryophyta</taxon>
        <taxon>Tracheophyta</taxon>
        <taxon>Spermatophyta</taxon>
        <taxon>Magnoliopsida</taxon>
        <taxon>eudicotyledons</taxon>
        <taxon>Gunneridae</taxon>
        <taxon>Pentapetalae</taxon>
        <taxon>rosids</taxon>
        <taxon>malvids</taxon>
        <taxon>Sapindales</taxon>
        <taxon>Rutaceae</taxon>
        <taxon>Aurantioideae</taxon>
        <taxon>Citrus</taxon>
    </lineage>
</organism>
<evidence type="ECO:0000256" key="1">
    <source>
        <dbReference type="SAM" id="MobiDB-lite"/>
    </source>
</evidence>
<dbReference type="PANTHER" id="PTHR33429">
    <property type="entry name" value="OS02G0708000 PROTEIN-RELATED"/>
    <property type="match status" value="1"/>
</dbReference>
<feature type="compositionally biased region" description="Polar residues" evidence="1">
    <location>
        <begin position="1"/>
        <end position="11"/>
    </location>
</feature>
<reference evidence="3 4" key="1">
    <citation type="submission" date="2014-04" db="EMBL/GenBank/DDBJ databases">
        <authorList>
            <consortium name="International Citrus Genome Consortium"/>
            <person name="Gmitter F."/>
            <person name="Chen C."/>
            <person name="Farmerie W."/>
            <person name="Harkins T."/>
            <person name="Desany B."/>
            <person name="Mohiuddin M."/>
            <person name="Kodira C."/>
            <person name="Borodovsky M."/>
            <person name="Lomsadze A."/>
            <person name="Burns P."/>
            <person name="Jenkins J."/>
            <person name="Prochnik S."/>
            <person name="Shu S."/>
            <person name="Chapman J."/>
            <person name="Pitluck S."/>
            <person name="Schmutz J."/>
            <person name="Rokhsar D."/>
        </authorList>
    </citation>
    <scope>NUCLEOTIDE SEQUENCE</scope>
</reference>
<evidence type="ECO:0000256" key="2">
    <source>
        <dbReference type="SAM" id="Phobius"/>
    </source>
</evidence>
<feature type="transmembrane region" description="Helical" evidence="2">
    <location>
        <begin position="181"/>
        <end position="203"/>
    </location>
</feature>
<gene>
    <name evidence="3" type="ORF">CISIN_1g028436mg</name>
</gene>
<evidence type="ECO:0000313" key="4">
    <source>
        <dbReference type="Proteomes" id="UP000027120"/>
    </source>
</evidence>
<keyword evidence="2" id="KW-0472">Membrane</keyword>
<dbReference type="EMBL" id="KK784875">
    <property type="protein sequence ID" value="KDO82406.1"/>
    <property type="molecule type" value="Genomic_DNA"/>
</dbReference>
<keyword evidence="2" id="KW-1133">Transmembrane helix</keyword>
<proteinExistence type="predicted"/>
<dbReference type="PANTHER" id="PTHR33429:SF7">
    <property type="entry name" value="OS02G0708000 PROTEIN"/>
    <property type="match status" value="1"/>
</dbReference>
<sequence>MSSTSLQQPQQPGLVYPNTVTGQPPAVSSSSHSNGSFGTVFIVLAVIIVISAIACCLGRLCNRRHHSSHGHKEKPSKQIRPRASLELEGTWNSGQIPKETPAFAAEKEKRRNWSLGLIRILLLQNLLAMVKAEASSSLIMETSELLPRLLALESPRTVHDSTTTCVNMFQETIFYFNSSPLFSFFFFICSGSSLNCVIISVLTELSYLA</sequence>
<name>A0A067H4B6_CITSI</name>
<dbReference type="SMR" id="A0A067H4B6"/>
<feature type="transmembrane region" description="Helical" evidence="2">
    <location>
        <begin position="37"/>
        <end position="57"/>
    </location>
</feature>
<dbReference type="Proteomes" id="UP000027120">
    <property type="component" value="Unassembled WGS sequence"/>
</dbReference>
<protein>
    <submittedName>
        <fullName evidence="3">Uncharacterized protein</fullName>
    </submittedName>
</protein>
<evidence type="ECO:0000313" key="3">
    <source>
        <dbReference type="EMBL" id="KDO82406.1"/>
    </source>
</evidence>
<dbReference type="AlphaFoldDB" id="A0A067H4B6"/>
<accession>A0A067H4B6</accession>
<feature type="region of interest" description="Disordered" evidence="1">
    <location>
        <begin position="1"/>
        <end position="33"/>
    </location>
</feature>
<keyword evidence="4" id="KW-1185">Reference proteome</keyword>